<keyword evidence="2 5" id="KW-0812">Transmembrane</keyword>
<feature type="transmembrane region" description="Helical" evidence="5">
    <location>
        <begin position="168"/>
        <end position="188"/>
    </location>
</feature>
<feature type="transmembrane region" description="Helical" evidence="5">
    <location>
        <begin position="800"/>
        <end position="823"/>
    </location>
</feature>
<dbReference type="Proteomes" id="UP000663833">
    <property type="component" value="Unassembled WGS sequence"/>
</dbReference>
<feature type="transmembrane region" description="Helical" evidence="5">
    <location>
        <begin position="416"/>
        <end position="435"/>
    </location>
</feature>
<dbReference type="EMBL" id="CAJNYD010002220">
    <property type="protein sequence ID" value="CAF3406081.1"/>
    <property type="molecule type" value="Genomic_DNA"/>
</dbReference>
<dbReference type="SUPFAM" id="SSF103473">
    <property type="entry name" value="MFS general substrate transporter"/>
    <property type="match status" value="1"/>
</dbReference>
<dbReference type="PANTHER" id="PTHR23507">
    <property type="entry name" value="ZGC:174356"/>
    <property type="match status" value="1"/>
</dbReference>
<gene>
    <name evidence="6" type="ORF">LUA448_LOCUS18062</name>
</gene>
<evidence type="ECO:0000313" key="7">
    <source>
        <dbReference type="Proteomes" id="UP000663833"/>
    </source>
</evidence>
<dbReference type="Gene3D" id="1.20.1250.20">
    <property type="entry name" value="MFS general substrate transporter like domains"/>
    <property type="match status" value="1"/>
</dbReference>
<comment type="subcellular location">
    <subcellularLocation>
        <location evidence="1">Membrane</location>
        <topology evidence="1">Multi-pass membrane protein</topology>
    </subcellularLocation>
</comment>
<protein>
    <recommendedName>
        <fullName evidence="8">Proton-coupled folate transporter</fullName>
    </recommendedName>
</protein>
<feature type="transmembrane region" description="Helical" evidence="5">
    <location>
        <begin position="260"/>
        <end position="280"/>
    </location>
</feature>
<dbReference type="PANTHER" id="PTHR23507:SF1">
    <property type="entry name" value="FI18259P1-RELATED"/>
    <property type="match status" value="1"/>
</dbReference>
<feature type="transmembrane region" description="Helical" evidence="5">
    <location>
        <begin position="442"/>
        <end position="460"/>
    </location>
</feature>
<evidence type="ECO:0000256" key="5">
    <source>
        <dbReference type="SAM" id="Phobius"/>
    </source>
</evidence>
<comment type="caution">
    <text evidence="6">The sequence shown here is derived from an EMBL/GenBank/DDBJ whole genome shotgun (WGS) entry which is preliminary data.</text>
</comment>
<sequence length="882" mass="100135">MAAQKYRLAPPDVHDNNNNNKKLYRTVDYVEVNTNRVPLINKEEIRQIHNLPSSIPRWWLVIPCLLFITLPTASDSLLMNDFIVRRYEHHYELKTLRKKERTACLQVSTSTLDYWYLEQYSPVESGYNMVQKAAAKFNVKSSSATLIPSLFAIVLLGSNCDTIGRRPLLFLPFIGKIVRYTLMIIIIARDLPDGWLIACQAVEAFFGSFGIVMLSALAFITDCTHESERTRPFLIIEVIVLVARVVPVLAIGLWLQHSLYIIPLSVCLGLSIVGMLYVLFIQPESVQTVRHLSMIQQMTRIRLKPIIRCIHVFFIKRPGSNQQHLILISIVNVLLLLMLFGYMSVLAIFAYGRPFCMDAFHVGMLITTHAISVCVLTALISLFKKHTLDNTYLYPIIGLFGLVGDLVIFGLAKRTWLLYIAASIGSLFFITMPVLRSKLSRLVEPSEYAIVFIAAAFIEAGGDKGIDAASNSIYNASLHFWPGLVFLVLALLSIFPLFIMGYLAYSEKKTVPITTPYNNTKIDFTYLFCFYILVGIEPFFGTSNRAIEKLTVHSCQATTNSYQRDTVGYDDQSHCKGDESLLVYQWALYSSLSPFQINDDAGFQLGESKVIVLTITYFEEQQSLNDQSGVILYISAVAPQFSMGSMVVGNSREGKRFSCRISNNPRLLYGIQQLFPKTTNGWWRVYFLRYRILGRNILESVLDSSINSNRNESTVEIVSSYTFLKSGDYLIIECEKNYVTNCEFLIFYKYKKTRFQYFIETDHICENNDYPKLFELLPLRKISEFDQISPSTTLSISATTIFLCIFMLLLFIWISTICGCVIMRRARGLVNLHKESAFSLVSRGVRTTQASGRAAKDPNQKYLAAADRTAQLDIEHMGLMSS</sequence>
<reference evidence="6" key="1">
    <citation type="submission" date="2021-02" db="EMBL/GenBank/DDBJ databases">
        <authorList>
            <person name="Nowell W R."/>
        </authorList>
    </citation>
    <scope>NUCLEOTIDE SEQUENCE</scope>
</reference>
<evidence type="ECO:0000256" key="1">
    <source>
        <dbReference type="ARBA" id="ARBA00004141"/>
    </source>
</evidence>
<dbReference type="AlphaFoldDB" id="A0A818AM41"/>
<evidence type="ECO:0000313" key="6">
    <source>
        <dbReference type="EMBL" id="CAF3406081.1"/>
    </source>
</evidence>
<dbReference type="InterPro" id="IPR036259">
    <property type="entry name" value="MFS_trans_sf"/>
</dbReference>
<evidence type="ECO:0000256" key="2">
    <source>
        <dbReference type="ARBA" id="ARBA00022692"/>
    </source>
</evidence>
<feature type="transmembrane region" description="Helical" evidence="5">
    <location>
        <begin position="325"/>
        <end position="350"/>
    </location>
</feature>
<feature type="transmembrane region" description="Helical" evidence="5">
    <location>
        <begin position="194"/>
        <end position="220"/>
    </location>
</feature>
<accession>A0A818AM41</accession>
<keyword evidence="3 5" id="KW-1133">Transmembrane helix</keyword>
<proteinExistence type="predicted"/>
<feature type="transmembrane region" description="Helical" evidence="5">
    <location>
        <begin position="392"/>
        <end position="410"/>
    </location>
</feature>
<feature type="transmembrane region" description="Helical" evidence="5">
    <location>
        <begin position="524"/>
        <end position="541"/>
    </location>
</feature>
<evidence type="ECO:0000256" key="3">
    <source>
        <dbReference type="ARBA" id="ARBA00022989"/>
    </source>
</evidence>
<name>A0A818AM41_9BILA</name>
<organism evidence="6 7">
    <name type="scientific">Rotaria socialis</name>
    <dbReference type="NCBI Taxonomy" id="392032"/>
    <lineage>
        <taxon>Eukaryota</taxon>
        <taxon>Metazoa</taxon>
        <taxon>Spiralia</taxon>
        <taxon>Gnathifera</taxon>
        <taxon>Rotifera</taxon>
        <taxon>Eurotatoria</taxon>
        <taxon>Bdelloidea</taxon>
        <taxon>Philodinida</taxon>
        <taxon>Philodinidae</taxon>
        <taxon>Rotaria</taxon>
    </lineage>
</organism>
<dbReference type="GO" id="GO:0016020">
    <property type="term" value="C:membrane"/>
    <property type="evidence" value="ECO:0007669"/>
    <property type="project" value="UniProtKB-SubCell"/>
</dbReference>
<feature type="transmembrane region" description="Helical" evidence="5">
    <location>
        <begin position="480"/>
        <end position="503"/>
    </location>
</feature>
<feature type="transmembrane region" description="Helical" evidence="5">
    <location>
        <begin position="362"/>
        <end position="383"/>
    </location>
</feature>
<evidence type="ECO:0008006" key="8">
    <source>
        <dbReference type="Google" id="ProtNLM"/>
    </source>
</evidence>
<keyword evidence="4 5" id="KW-0472">Membrane</keyword>
<evidence type="ECO:0000256" key="4">
    <source>
        <dbReference type="ARBA" id="ARBA00023136"/>
    </source>
</evidence>
<dbReference type="GO" id="GO:0022857">
    <property type="term" value="F:transmembrane transporter activity"/>
    <property type="evidence" value="ECO:0007669"/>
    <property type="project" value="TreeGrafter"/>
</dbReference>
<feature type="transmembrane region" description="Helical" evidence="5">
    <location>
        <begin position="232"/>
        <end position="254"/>
    </location>
</feature>